<keyword evidence="2" id="KW-1185">Reference proteome</keyword>
<comment type="caution">
    <text evidence="1">The sequence shown here is derived from an EMBL/GenBank/DDBJ whole genome shotgun (WGS) entry which is preliminary data.</text>
</comment>
<sequence length="225" mass="26642">MKSSWRPVVYPRGQYWVRSCSTSSLMIWMMQSVPSTNLLMTQKWEEWLIRQRVMLPCRDLNRLKKWADRNLMQFIKGKYKVLHLRRNNCRHWYMQGTDWLESSFSEKDRRVPGGHHVEHEPAMYACGKKRLMVFWTSLRRLKGGCKEDGGRFFSVVPSDRTRDYGHTEAQEVPSEHQEKSFTVKVTKHWHRLPRKVVESPSSGILKSCLDIVLSNQLQVSLHEHG</sequence>
<name>A0AAN7NNP3_MYCAM</name>
<dbReference type="Proteomes" id="UP001333110">
    <property type="component" value="Unassembled WGS sequence"/>
</dbReference>
<organism evidence="1 2">
    <name type="scientific">Mycteria americana</name>
    <name type="common">Wood stork</name>
    <dbReference type="NCBI Taxonomy" id="33587"/>
    <lineage>
        <taxon>Eukaryota</taxon>
        <taxon>Metazoa</taxon>
        <taxon>Chordata</taxon>
        <taxon>Craniata</taxon>
        <taxon>Vertebrata</taxon>
        <taxon>Euteleostomi</taxon>
        <taxon>Archelosauria</taxon>
        <taxon>Archosauria</taxon>
        <taxon>Dinosauria</taxon>
        <taxon>Saurischia</taxon>
        <taxon>Theropoda</taxon>
        <taxon>Coelurosauria</taxon>
        <taxon>Aves</taxon>
        <taxon>Neognathae</taxon>
        <taxon>Neoaves</taxon>
        <taxon>Aequornithes</taxon>
        <taxon>Ciconiiformes</taxon>
        <taxon>Ciconiidae</taxon>
        <taxon>Mycteria</taxon>
    </lineage>
</organism>
<reference evidence="1 2" key="1">
    <citation type="journal article" date="2023" name="J. Hered.">
        <title>Chromosome-level genome of the wood stork (Mycteria americana) provides insight into avian chromosome evolution.</title>
        <authorList>
            <person name="Flamio R. Jr."/>
            <person name="Ramstad K.M."/>
        </authorList>
    </citation>
    <scope>NUCLEOTIDE SEQUENCE [LARGE SCALE GENOMIC DNA]</scope>
    <source>
        <strain evidence="1">JAX WOST 10</strain>
    </source>
</reference>
<accession>A0AAN7NNP3</accession>
<dbReference type="AlphaFoldDB" id="A0AAN7NNP3"/>
<proteinExistence type="predicted"/>
<evidence type="ECO:0000313" key="2">
    <source>
        <dbReference type="Proteomes" id="UP001333110"/>
    </source>
</evidence>
<gene>
    <name evidence="1" type="ORF">QYF61_024076</name>
</gene>
<evidence type="ECO:0000313" key="1">
    <source>
        <dbReference type="EMBL" id="KAK4828161.1"/>
    </source>
</evidence>
<dbReference type="EMBL" id="JAUNZN010000002">
    <property type="protein sequence ID" value="KAK4828161.1"/>
    <property type="molecule type" value="Genomic_DNA"/>
</dbReference>
<feature type="non-terminal residue" evidence="1">
    <location>
        <position position="225"/>
    </location>
</feature>
<protein>
    <submittedName>
        <fullName evidence="1">Uncharacterized protein</fullName>
    </submittedName>
</protein>